<reference evidence="1" key="1">
    <citation type="journal article" date="2014" name="Int. J. Syst. Evol. Microbiol.">
        <title>Complete genome sequence of Corynebacterium casei LMG S-19264T (=DSM 44701T), isolated from a smear-ripened cheese.</title>
        <authorList>
            <consortium name="US DOE Joint Genome Institute (JGI-PGF)"/>
            <person name="Walter F."/>
            <person name="Albersmeier A."/>
            <person name="Kalinowski J."/>
            <person name="Ruckert C."/>
        </authorList>
    </citation>
    <scope>NUCLEOTIDE SEQUENCE</scope>
    <source>
        <strain evidence="1">JCM 4784</strain>
    </source>
</reference>
<dbReference type="AlphaFoldDB" id="A0A918ZPR1"/>
<name>A0A918ZPR1_9ACTN</name>
<accession>A0A918ZPR1</accession>
<evidence type="ECO:0000313" key="1">
    <source>
        <dbReference type="EMBL" id="GHE61989.1"/>
    </source>
</evidence>
<dbReference type="Proteomes" id="UP000608024">
    <property type="component" value="Unassembled WGS sequence"/>
</dbReference>
<evidence type="ECO:0000313" key="2">
    <source>
        <dbReference type="Proteomes" id="UP000608024"/>
    </source>
</evidence>
<organism evidence="1 2">
    <name type="scientific">Streptomyces longispororuber</name>
    <dbReference type="NCBI Taxonomy" id="68230"/>
    <lineage>
        <taxon>Bacteria</taxon>
        <taxon>Bacillati</taxon>
        <taxon>Actinomycetota</taxon>
        <taxon>Actinomycetes</taxon>
        <taxon>Kitasatosporales</taxon>
        <taxon>Streptomycetaceae</taxon>
        <taxon>Streptomyces</taxon>
    </lineage>
</organism>
<gene>
    <name evidence="1" type="ORF">GCM10018785_33750</name>
</gene>
<proteinExistence type="predicted"/>
<dbReference type="EMBL" id="BNBT01000045">
    <property type="protein sequence ID" value="GHE61989.1"/>
    <property type="molecule type" value="Genomic_DNA"/>
</dbReference>
<reference evidence="1" key="2">
    <citation type="submission" date="2020-09" db="EMBL/GenBank/DDBJ databases">
        <authorList>
            <person name="Sun Q."/>
            <person name="Ohkuma M."/>
        </authorList>
    </citation>
    <scope>NUCLEOTIDE SEQUENCE</scope>
    <source>
        <strain evidence="1">JCM 4784</strain>
    </source>
</reference>
<sequence length="59" mass="6148">MVAGGLEPGVGPVRDLAGDKDRAPASVSLVLHLRAAMWRFGEAVLIIAGRCESRTAFGV</sequence>
<protein>
    <submittedName>
        <fullName evidence="1">Uncharacterized protein</fullName>
    </submittedName>
</protein>
<comment type="caution">
    <text evidence="1">The sequence shown here is derived from an EMBL/GenBank/DDBJ whole genome shotgun (WGS) entry which is preliminary data.</text>
</comment>
<keyword evidence="2" id="KW-1185">Reference proteome</keyword>